<name>A0A3B1A2U1_9ZZZZ</name>
<accession>A0A3B1A2U1</accession>
<protein>
    <recommendedName>
        <fullName evidence="2">Lipoprotein</fullName>
    </recommendedName>
</protein>
<reference evidence="1" key="1">
    <citation type="submission" date="2018-06" db="EMBL/GenBank/DDBJ databases">
        <authorList>
            <person name="Zhirakovskaya E."/>
        </authorList>
    </citation>
    <scope>NUCLEOTIDE SEQUENCE</scope>
</reference>
<organism evidence="1">
    <name type="scientific">hydrothermal vent metagenome</name>
    <dbReference type="NCBI Taxonomy" id="652676"/>
    <lineage>
        <taxon>unclassified sequences</taxon>
        <taxon>metagenomes</taxon>
        <taxon>ecological metagenomes</taxon>
    </lineage>
</organism>
<dbReference type="EMBL" id="UOFP01000207">
    <property type="protein sequence ID" value="VAW88054.1"/>
    <property type="molecule type" value="Genomic_DNA"/>
</dbReference>
<evidence type="ECO:0008006" key="2">
    <source>
        <dbReference type="Google" id="ProtNLM"/>
    </source>
</evidence>
<evidence type="ECO:0000313" key="1">
    <source>
        <dbReference type="EMBL" id="VAW88054.1"/>
    </source>
</evidence>
<dbReference type="AlphaFoldDB" id="A0A3B1A2U1"/>
<sequence>MVKKTVITLLLTTIFLVGCSEEQQNKLSRLGVTWLEGDYKVTFASGDHQKTWIIDNGKVTSDPQKGYYYFWAIEKGKKIYVQTPIERSYIEEIP</sequence>
<proteinExistence type="predicted"/>
<gene>
    <name evidence="1" type="ORF">MNBD_GAMMA18-1118</name>
</gene>
<dbReference type="PROSITE" id="PS51257">
    <property type="entry name" value="PROKAR_LIPOPROTEIN"/>
    <property type="match status" value="1"/>
</dbReference>